<evidence type="ECO:0000313" key="2">
    <source>
        <dbReference type="EMBL" id="KAK6626667.1"/>
    </source>
</evidence>
<protein>
    <submittedName>
        <fullName evidence="2">Uncharacterized protein</fullName>
    </submittedName>
</protein>
<proteinExistence type="predicted"/>
<feature type="transmembrane region" description="Helical" evidence="1">
    <location>
        <begin position="47"/>
        <end position="65"/>
    </location>
</feature>
<gene>
    <name evidence="2" type="ORF">RUM44_009143</name>
</gene>
<organism evidence="2 3">
    <name type="scientific">Polyplax serrata</name>
    <name type="common">Common mouse louse</name>
    <dbReference type="NCBI Taxonomy" id="468196"/>
    <lineage>
        <taxon>Eukaryota</taxon>
        <taxon>Metazoa</taxon>
        <taxon>Ecdysozoa</taxon>
        <taxon>Arthropoda</taxon>
        <taxon>Hexapoda</taxon>
        <taxon>Insecta</taxon>
        <taxon>Pterygota</taxon>
        <taxon>Neoptera</taxon>
        <taxon>Paraneoptera</taxon>
        <taxon>Psocodea</taxon>
        <taxon>Troctomorpha</taxon>
        <taxon>Phthiraptera</taxon>
        <taxon>Anoplura</taxon>
        <taxon>Polyplacidae</taxon>
        <taxon>Polyplax</taxon>
    </lineage>
</organism>
<evidence type="ECO:0000256" key="1">
    <source>
        <dbReference type="SAM" id="Phobius"/>
    </source>
</evidence>
<keyword evidence="3" id="KW-1185">Reference proteome</keyword>
<keyword evidence="1" id="KW-0472">Membrane</keyword>
<comment type="caution">
    <text evidence="2">The sequence shown here is derived from an EMBL/GenBank/DDBJ whole genome shotgun (WGS) entry which is preliminary data.</text>
</comment>
<dbReference type="Proteomes" id="UP001359485">
    <property type="component" value="Unassembled WGS sequence"/>
</dbReference>
<reference evidence="2 3" key="1">
    <citation type="submission" date="2023-09" db="EMBL/GenBank/DDBJ databases">
        <title>Genomes of two closely related lineages of the louse Polyplax serrata with different host specificities.</title>
        <authorList>
            <person name="Martinu J."/>
            <person name="Tarabai H."/>
            <person name="Stefka J."/>
            <person name="Hypsa V."/>
        </authorList>
    </citation>
    <scope>NUCLEOTIDE SEQUENCE [LARGE SCALE GENOMIC DNA]</scope>
    <source>
        <strain evidence="2">98ZLc_SE</strain>
    </source>
</reference>
<keyword evidence="1" id="KW-1133">Transmembrane helix</keyword>
<feature type="transmembrane region" description="Helical" evidence="1">
    <location>
        <begin position="86"/>
        <end position="110"/>
    </location>
</feature>
<sequence>MRFPSFWCDKALFPEVRHPVSCRSPLTILSMYDMCGLTGSNVYSFKWITYLALIIGIYTFLHWFLATPLIHSYIFECCNEKWHNRWVVWLLLISFFTWLSVVLVILLLWFCLRCYCGKKLNESSIKLTDARQTDNQSLEKVRRVGSCRMLEKIAEQPETEIVELPELKTNGNLAAAVQVNEIQSRDEPVPVTNLPIPLNETHHLVQNENFEEKKTNTEPLKTPREIFFQDLIEAAAKSPQVNSSYFEFDPAKITERLSKQYAEEKEKNEKNLKPETETEKDHTYFVASPSEKMNTTSEIFVVLDERGTVLDDPVVLGQFKLLK</sequence>
<accession>A0ABR1ARU6</accession>
<keyword evidence="1" id="KW-0812">Transmembrane</keyword>
<evidence type="ECO:0000313" key="3">
    <source>
        <dbReference type="Proteomes" id="UP001359485"/>
    </source>
</evidence>
<dbReference type="EMBL" id="JAWJWF010000045">
    <property type="protein sequence ID" value="KAK6626667.1"/>
    <property type="molecule type" value="Genomic_DNA"/>
</dbReference>
<name>A0ABR1ARU6_POLSC</name>